<dbReference type="EnsemblPlants" id="AUR62025201-RA">
    <property type="protein sequence ID" value="AUR62025201-RA:cds"/>
    <property type="gene ID" value="AUR62025201"/>
</dbReference>
<dbReference type="Proteomes" id="UP000596660">
    <property type="component" value="Unplaced"/>
</dbReference>
<protein>
    <recommendedName>
        <fullName evidence="3">RNase H type-1 domain-containing protein</fullName>
    </recommendedName>
</protein>
<accession>A0A803M8H5</accession>
<proteinExistence type="predicted"/>
<evidence type="ECO:0000313" key="1">
    <source>
        <dbReference type="EnsemblPlants" id="AUR62025201-RA:cds"/>
    </source>
</evidence>
<keyword evidence="2" id="KW-1185">Reference proteome</keyword>
<name>A0A803M8H5_CHEQI</name>
<dbReference type="Gramene" id="AUR62025201-RA">
    <property type="protein sequence ID" value="AUR62025201-RA:cds"/>
    <property type="gene ID" value="AUR62025201"/>
</dbReference>
<dbReference type="AlphaFoldDB" id="A0A803M8H5"/>
<evidence type="ECO:0008006" key="3">
    <source>
        <dbReference type="Google" id="ProtNLM"/>
    </source>
</evidence>
<organism evidence="1 2">
    <name type="scientific">Chenopodium quinoa</name>
    <name type="common">Quinoa</name>
    <dbReference type="NCBI Taxonomy" id="63459"/>
    <lineage>
        <taxon>Eukaryota</taxon>
        <taxon>Viridiplantae</taxon>
        <taxon>Streptophyta</taxon>
        <taxon>Embryophyta</taxon>
        <taxon>Tracheophyta</taxon>
        <taxon>Spermatophyta</taxon>
        <taxon>Magnoliopsida</taxon>
        <taxon>eudicotyledons</taxon>
        <taxon>Gunneridae</taxon>
        <taxon>Pentapetalae</taxon>
        <taxon>Caryophyllales</taxon>
        <taxon>Chenopodiaceae</taxon>
        <taxon>Chenopodioideae</taxon>
        <taxon>Atripliceae</taxon>
        <taxon>Chenopodium</taxon>
    </lineage>
</organism>
<sequence length="101" mass="11511">MSVTWRVTFSVALWHLWKAWNYAVFQQAIYHPLTLFYKYKMDLDATLSILQGKGKIPALLIRETRWQRPKGACIKMNTDGAWRKNGRIAGAGAVARLADGT</sequence>
<reference evidence="1" key="2">
    <citation type="submission" date="2021-03" db="UniProtKB">
        <authorList>
            <consortium name="EnsemblPlants"/>
        </authorList>
    </citation>
    <scope>IDENTIFICATION</scope>
</reference>
<evidence type="ECO:0000313" key="2">
    <source>
        <dbReference type="Proteomes" id="UP000596660"/>
    </source>
</evidence>
<reference evidence="1" key="1">
    <citation type="journal article" date="2017" name="Nature">
        <title>The genome of Chenopodium quinoa.</title>
        <authorList>
            <person name="Jarvis D.E."/>
            <person name="Ho Y.S."/>
            <person name="Lightfoot D.J."/>
            <person name="Schmoeckel S.M."/>
            <person name="Li B."/>
            <person name="Borm T.J.A."/>
            <person name="Ohyanagi H."/>
            <person name="Mineta K."/>
            <person name="Michell C.T."/>
            <person name="Saber N."/>
            <person name="Kharbatia N.M."/>
            <person name="Rupper R.R."/>
            <person name="Sharp A.R."/>
            <person name="Dally N."/>
            <person name="Boughton B.A."/>
            <person name="Woo Y.H."/>
            <person name="Gao G."/>
            <person name="Schijlen E.G.W.M."/>
            <person name="Guo X."/>
            <person name="Momin A.A."/>
            <person name="Negrao S."/>
            <person name="Al-Babili S."/>
            <person name="Gehring C."/>
            <person name="Roessner U."/>
            <person name="Jung C."/>
            <person name="Murphy K."/>
            <person name="Arold S.T."/>
            <person name="Gojobori T."/>
            <person name="van der Linden C.G."/>
            <person name="van Loo E.N."/>
            <person name="Jellen E.N."/>
            <person name="Maughan P.J."/>
            <person name="Tester M."/>
        </authorList>
    </citation>
    <scope>NUCLEOTIDE SEQUENCE [LARGE SCALE GENOMIC DNA]</scope>
    <source>
        <strain evidence="1">cv. PI 614886</strain>
    </source>
</reference>